<evidence type="ECO:0000256" key="1">
    <source>
        <dbReference type="SAM" id="Phobius"/>
    </source>
</evidence>
<sequence>MFLCDFKSSIISQIVIVACILWCDYSAIIAWQRIKIKRLKETQK</sequence>
<keyword evidence="1" id="KW-1133">Transmembrane helix</keyword>
<reference evidence="2 3" key="1">
    <citation type="journal article" date="2013" name="Genome Announc.">
        <title>Draft Genome Sequence of Helicobacter fennelliae Strain MRY12-0050, Isolated from a Bacteremia Patient.</title>
        <authorList>
            <person name="Rimbara E."/>
            <person name="Matsui M."/>
            <person name="Mori S."/>
            <person name="Suzuki S."/>
            <person name="Suzuki M."/>
            <person name="Kim H."/>
            <person name="Sekizuka T."/>
            <person name="Kuroda M."/>
            <person name="Shibayama K."/>
        </authorList>
    </citation>
    <scope>NUCLEOTIDE SEQUENCE [LARGE SCALE GENOMIC DNA]</scope>
    <source>
        <strain evidence="2 3">MRY12-0050</strain>
    </source>
</reference>
<evidence type="ECO:0000313" key="3">
    <source>
        <dbReference type="Proteomes" id="UP000018143"/>
    </source>
</evidence>
<dbReference type="Proteomes" id="UP000018143">
    <property type="component" value="Unassembled WGS sequence"/>
</dbReference>
<feature type="transmembrane region" description="Helical" evidence="1">
    <location>
        <begin position="12"/>
        <end position="31"/>
    </location>
</feature>
<keyword evidence="1" id="KW-0472">Membrane</keyword>
<keyword evidence="1" id="KW-0812">Transmembrane</keyword>
<evidence type="ECO:0000313" key="2">
    <source>
        <dbReference type="EMBL" id="GAD19022.1"/>
    </source>
</evidence>
<accession>T1DW13</accession>
<organism evidence="2 3">
    <name type="scientific">Helicobacter fennelliae MRY12-0050</name>
    <dbReference type="NCBI Taxonomy" id="1325130"/>
    <lineage>
        <taxon>Bacteria</taxon>
        <taxon>Pseudomonadati</taxon>
        <taxon>Campylobacterota</taxon>
        <taxon>Epsilonproteobacteria</taxon>
        <taxon>Campylobacterales</taxon>
        <taxon>Helicobacteraceae</taxon>
        <taxon>Helicobacter</taxon>
    </lineage>
</organism>
<name>T1DW13_9HELI</name>
<dbReference type="AlphaFoldDB" id="T1DW13"/>
<gene>
    <name evidence="2" type="ORF">HFN_0153</name>
</gene>
<dbReference type="PROSITE" id="PS51257">
    <property type="entry name" value="PROKAR_LIPOPROTEIN"/>
    <property type="match status" value="1"/>
</dbReference>
<keyword evidence="3" id="KW-1185">Reference proteome</keyword>
<proteinExistence type="predicted"/>
<dbReference type="EMBL" id="BASD01000012">
    <property type="protein sequence ID" value="GAD19022.1"/>
    <property type="molecule type" value="Genomic_DNA"/>
</dbReference>
<protein>
    <submittedName>
        <fullName evidence="2">Uncharacterized protein</fullName>
    </submittedName>
</protein>
<comment type="caution">
    <text evidence="2">The sequence shown here is derived from an EMBL/GenBank/DDBJ whole genome shotgun (WGS) entry which is preliminary data.</text>
</comment>